<evidence type="ECO:0000256" key="6">
    <source>
        <dbReference type="ARBA" id="ARBA00023027"/>
    </source>
</evidence>
<evidence type="ECO:0000256" key="2">
    <source>
        <dbReference type="ARBA" id="ARBA00022723"/>
    </source>
</evidence>
<evidence type="ECO:0000256" key="4">
    <source>
        <dbReference type="ARBA" id="ARBA00022842"/>
    </source>
</evidence>
<dbReference type="EMBL" id="FPIB01000003">
    <property type="protein sequence ID" value="SFV89868.1"/>
    <property type="molecule type" value="Genomic_DNA"/>
</dbReference>
<dbReference type="Gene3D" id="3.40.718.10">
    <property type="entry name" value="Isopropylmalate Dehydrogenase"/>
    <property type="match status" value="1"/>
</dbReference>
<keyword evidence="3" id="KW-0862">Zinc</keyword>
<dbReference type="AlphaFoldDB" id="A0A1W1E7I9"/>
<gene>
    <name evidence="7" type="ORF">MNB_SV-4-1051</name>
</gene>
<accession>A0A1W1E7I9</accession>
<evidence type="ECO:0000256" key="3">
    <source>
        <dbReference type="ARBA" id="ARBA00022833"/>
    </source>
</evidence>
<dbReference type="NCBIfam" id="NF003040">
    <property type="entry name" value="PRK03946.1"/>
    <property type="match status" value="1"/>
</dbReference>
<keyword evidence="2" id="KW-0479">Metal-binding</keyword>
<dbReference type="HAMAP" id="MF_02086">
    <property type="entry name" value="PdxA_Epsilonprot"/>
    <property type="match status" value="1"/>
</dbReference>
<dbReference type="SUPFAM" id="SSF53659">
    <property type="entry name" value="Isocitrate/Isopropylmalate dehydrogenase-like"/>
    <property type="match status" value="1"/>
</dbReference>
<dbReference type="GO" id="GO:0046872">
    <property type="term" value="F:metal ion binding"/>
    <property type="evidence" value="ECO:0007669"/>
    <property type="project" value="UniProtKB-KW"/>
</dbReference>
<dbReference type="PANTHER" id="PTHR30004:SF6">
    <property type="entry name" value="D-THREONATE 4-PHOSPHATE DEHYDROGENASE"/>
    <property type="match status" value="1"/>
</dbReference>
<evidence type="ECO:0000256" key="5">
    <source>
        <dbReference type="ARBA" id="ARBA00023002"/>
    </source>
</evidence>
<dbReference type="GO" id="GO:0050570">
    <property type="term" value="F:4-hydroxythreonine-4-phosphate dehydrogenase activity"/>
    <property type="evidence" value="ECO:0007669"/>
    <property type="project" value="UniProtKB-EC"/>
</dbReference>
<dbReference type="InterPro" id="IPR037539">
    <property type="entry name" value="PdxA_epsilonprot"/>
</dbReference>
<protein>
    <submittedName>
        <fullName evidence="7">4-hydroxythreonine-4-phosphate dehydrogenase</fullName>
        <ecNumber evidence="7">1.1.1.262</ecNumber>
    </submittedName>
</protein>
<dbReference type="PANTHER" id="PTHR30004">
    <property type="entry name" value="4-HYDROXYTHREONINE-4-PHOSPHATE DEHYDROGENASE"/>
    <property type="match status" value="1"/>
</dbReference>
<keyword evidence="5 7" id="KW-0560">Oxidoreductase</keyword>
<evidence type="ECO:0000313" key="7">
    <source>
        <dbReference type="EMBL" id="SFV89868.1"/>
    </source>
</evidence>
<evidence type="ECO:0000256" key="1">
    <source>
        <dbReference type="ARBA" id="ARBA00022490"/>
    </source>
</evidence>
<dbReference type="InterPro" id="IPR005255">
    <property type="entry name" value="PdxA_fam"/>
</dbReference>
<reference evidence="7" key="1">
    <citation type="submission" date="2016-10" db="EMBL/GenBank/DDBJ databases">
        <authorList>
            <person name="de Groot N.N."/>
        </authorList>
    </citation>
    <scope>NUCLEOTIDE SEQUENCE</scope>
</reference>
<proteinExistence type="inferred from homology"/>
<keyword evidence="1" id="KW-0963">Cytoplasm</keyword>
<keyword evidence="6" id="KW-0520">NAD</keyword>
<keyword evidence="4" id="KW-0460">Magnesium</keyword>
<organism evidence="7">
    <name type="scientific">hydrothermal vent metagenome</name>
    <dbReference type="NCBI Taxonomy" id="652676"/>
    <lineage>
        <taxon>unclassified sequences</taxon>
        <taxon>metagenomes</taxon>
        <taxon>ecological metagenomes</taxon>
    </lineage>
</organism>
<dbReference type="Pfam" id="PF04166">
    <property type="entry name" value="PdxA"/>
    <property type="match status" value="1"/>
</dbReference>
<dbReference type="EC" id="1.1.1.262" evidence="7"/>
<dbReference type="GO" id="GO:0051287">
    <property type="term" value="F:NAD binding"/>
    <property type="evidence" value="ECO:0007669"/>
    <property type="project" value="InterPro"/>
</dbReference>
<name>A0A1W1E7I9_9ZZZZ</name>
<sequence length="318" mass="34789">MQKKKIAVSIGDLNGIGIQLALQNHSKITAMVDPLYCIDRDMLQQAADLLQISVPDDFQTIDPDASAFEIEPGKVSAPSGAYAYASFVKAVELARAGKVDAITTLPIHKKAWEEAGVPYKGHTDALRDFFDADAIMMLGCPKMYVALFTEHIPLKEVADAINEEDLTRFLVNFYNTAKPTSTVAVLGLNPHAGDDGVLGDEEKIIQKAIDNATAILKKENPSLFTLHSSLFTTPMVPDVAFTPNVRKHYTYYIAMYHDQGLAPLKALYFDEGINVSLNLPILRTSVDHGTAFDIAYKGVKLNTLSYLNAVKYVAGSSF</sequence>